<evidence type="ECO:0000313" key="1">
    <source>
        <dbReference type="EMBL" id="KAJ7601905.1"/>
    </source>
</evidence>
<comment type="caution">
    <text evidence="2">The sequence shown here is derived from an EMBL/GenBank/DDBJ whole genome shotgun (WGS) entry which is preliminary data.</text>
</comment>
<protein>
    <submittedName>
        <fullName evidence="2">Uncharacterized protein</fullName>
    </submittedName>
</protein>
<evidence type="ECO:0000313" key="3">
    <source>
        <dbReference type="Proteomes" id="UP001221142"/>
    </source>
</evidence>
<sequence>MALSEPNTKAPTSRLAHGMTPNEHRIQTAEIEEEHSKATFGVGIHHRQKHYPSPNLSSQSSGLPIDILRDKLAGSQLKTTASVTRSRNEHKSTNEVTLWEDKEAAPVVDRYCEPEAATLTTVKAAVQRYKVRMKTTREALLDDEHGGQQILIWSWEQRLGLRLLRVRGIDDEDDELEALRGTRRKRMEQTPDYSAMEVDLPVSWCQ</sequence>
<accession>A0AAD7CE87</accession>
<organism evidence="2 3">
    <name type="scientific">Roridomyces roridus</name>
    <dbReference type="NCBI Taxonomy" id="1738132"/>
    <lineage>
        <taxon>Eukaryota</taxon>
        <taxon>Fungi</taxon>
        <taxon>Dikarya</taxon>
        <taxon>Basidiomycota</taxon>
        <taxon>Agaricomycotina</taxon>
        <taxon>Agaricomycetes</taxon>
        <taxon>Agaricomycetidae</taxon>
        <taxon>Agaricales</taxon>
        <taxon>Marasmiineae</taxon>
        <taxon>Mycenaceae</taxon>
        <taxon>Roridomyces</taxon>
    </lineage>
</organism>
<reference evidence="2" key="1">
    <citation type="submission" date="2023-03" db="EMBL/GenBank/DDBJ databases">
        <title>Massive genome expansion in bonnet fungi (Mycena s.s.) driven by repeated elements and novel gene families across ecological guilds.</title>
        <authorList>
            <consortium name="Lawrence Berkeley National Laboratory"/>
            <person name="Harder C.B."/>
            <person name="Miyauchi S."/>
            <person name="Viragh M."/>
            <person name="Kuo A."/>
            <person name="Thoen E."/>
            <person name="Andreopoulos B."/>
            <person name="Lu D."/>
            <person name="Skrede I."/>
            <person name="Drula E."/>
            <person name="Henrissat B."/>
            <person name="Morin E."/>
            <person name="Kohler A."/>
            <person name="Barry K."/>
            <person name="LaButti K."/>
            <person name="Morin E."/>
            <person name="Salamov A."/>
            <person name="Lipzen A."/>
            <person name="Mereny Z."/>
            <person name="Hegedus B."/>
            <person name="Baldrian P."/>
            <person name="Stursova M."/>
            <person name="Weitz H."/>
            <person name="Taylor A."/>
            <person name="Grigoriev I.V."/>
            <person name="Nagy L.G."/>
            <person name="Martin F."/>
            <person name="Kauserud H."/>
        </authorList>
    </citation>
    <scope>NUCLEOTIDE SEQUENCE</scope>
    <source>
        <strain evidence="2">9284</strain>
    </source>
</reference>
<dbReference type="Proteomes" id="UP001221142">
    <property type="component" value="Unassembled WGS sequence"/>
</dbReference>
<dbReference type="EMBL" id="JARKIF010000297">
    <property type="protein sequence ID" value="KAJ7601905.1"/>
    <property type="molecule type" value="Genomic_DNA"/>
</dbReference>
<gene>
    <name evidence="2" type="ORF">FB45DRAFT_860116</name>
    <name evidence="1" type="ORF">FB45DRAFT_884114</name>
</gene>
<keyword evidence="3" id="KW-1185">Reference proteome</keyword>
<proteinExistence type="predicted"/>
<dbReference type="AlphaFoldDB" id="A0AAD7CE87"/>
<name>A0AAD7CE87_9AGAR</name>
<evidence type="ECO:0000313" key="2">
    <source>
        <dbReference type="EMBL" id="KAJ7646643.1"/>
    </source>
</evidence>
<dbReference type="EMBL" id="JARKIF010000002">
    <property type="protein sequence ID" value="KAJ7646643.1"/>
    <property type="molecule type" value="Genomic_DNA"/>
</dbReference>